<reference evidence="1" key="1">
    <citation type="submission" date="2022-01" db="EMBL/GenBank/DDBJ databases">
        <authorList>
            <person name="King R."/>
        </authorList>
    </citation>
    <scope>NUCLEOTIDE SEQUENCE</scope>
</reference>
<sequence>MEYEQDPNNYLELLRRHGVMRGMYTCPHCGKFCRDSRQISIQVQQVHNS</sequence>
<name>A0A9P0E9E3_NEZVI</name>
<proteinExistence type="predicted"/>
<protein>
    <recommendedName>
        <fullName evidence="3">C2H2-type domain-containing protein</fullName>
    </recommendedName>
</protein>
<dbReference type="AlphaFoldDB" id="A0A9P0E9E3"/>
<gene>
    <name evidence="1" type="ORF">NEZAVI_LOCUS1104</name>
</gene>
<dbReference type="EMBL" id="OV725077">
    <property type="protein sequence ID" value="CAH1389781.1"/>
    <property type="molecule type" value="Genomic_DNA"/>
</dbReference>
<evidence type="ECO:0000313" key="2">
    <source>
        <dbReference type="Proteomes" id="UP001152798"/>
    </source>
</evidence>
<evidence type="ECO:0000313" key="1">
    <source>
        <dbReference type="EMBL" id="CAH1389781.1"/>
    </source>
</evidence>
<accession>A0A9P0E9E3</accession>
<dbReference type="Proteomes" id="UP001152798">
    <property type="component" value="Chromosome 1"/>
</dbReference>
<organism evidence="1 2">
    <name type="scientific">Nezara viridula</name>
    <name type="common">Southern green stink bug</name>
    <name type="synonym">Cimex viridulus</name>
    <dbReference type="NCBI Taxonomy" id="85310"/>
    <lineage>
        <taxon>Eukaryota</taxon>
        <taxon>Metazoa</taxon>
        <taxon>Ecdysozoa</taxon>
        <taxon>Arthropoda</taxon>
        <taxon>Hexapoda</taxon>
        <taxon>Insecta</taxon>
        <taxon>Pterygota</taxon>
        <taxon>Neoptera</taxon>
        <taxon>Paraneoptera</taxon>
        <taxon>Hemiptera</taxon>
        <taxon>Heteroptera</taxon>
        <taxon>Panheteroptera</taxon>
        <taxon>Pentatomomorpha</taxon>
        <taxon>Pentatomoidea</taxon>
        <taxon>Pentatomidae</taxon>
        <taxon>Pentatominae</taxon>
        <taxon>Nezara</taxon>
    </lineage>
</organism>
<evidence type="ECO:0008006" key="3">
    <source>
        <dbReference type="Google" id="ProtNLM"/>
    </source>
</evidence>
<keyword evidence="2" id="KW-1185">Reference proteome</keyword>